<reference evidence="1" key="1">
    <citation type="journal article" date="2015" name="Nature">
        <title>Complex archaea that bridge the gap between prokaryotes and eukaryotes.</title>
        <authorList>
            <person name="Spang A."/>
            <person name="Saw J.H."/>
            <person name="Jorgensen S.L."/>
            <person name="Zaremba-Niedzwiedzka K."/>
            <person name="Martijn J."/>
            <person name="Lind A.E."/>
            <person name="van Eijk R."/>
            <person name="Schleper C."/>
            <person name="Guy L."/>
            <person name="Ettema T.J."/>
        </authorList>
    </citation>
    <scope>NUCLEOTIDE SEQUENCE</scope>
</reference>
<dbReference type="EMBL" id="LAZR01070142">
    <property type="protein sequence ID" value="KKK44827.1"/>
    <property type="molecule type" value="Genomic_DNA"/>
</dbReference>
<protein>
    <recommendedName>
        <fullName evidence="2">DUF429 domain-containing protein</fullName>
    </recommendedName>
</protein>
<organism evidence="1">
    <name type="scientific">marine sediment metagenome</name>
    <dbReference type="NCBI Taxonomy" id="412755"/>
    <lineage>
        <taxon>unclassified sequences</taxon>
        <taxon>metagenomes</taxon>
        <taxon>ecological metagenomes</taxon>
    </lineage>
</organism>
<proteinExistence type="predicted"/>
<comment type="caution">
    <text evidence="1">The sequence shown here is derived from an EMBL/GenBank/DDBJ whole genome shotgun (WGS) entry which is preliminary data.</text>
</comment>
<evidence type="ECO:0000313" key="1">
    <source>
        <dbReference type="EMBL" id="KKK44827.1"/>
    </source>
</evidence>
<dbReference type="AlphaFoldDB" id="A0A0F8VKD1"/>
<name>A0A0F8VKD1_9ZZZZ</name>
<sequence>MDWSARGTPSPAKPAADAIWIAVAGEEGCETRYFRTRTEAMRWLGAELEAARDAGRRVLVGVDFPLGYPAGFARAVRGDADPLKLWDWLGDRISDA</sequence>
<gene>
    <name evidence="1" type="ORF">LCGC14_3166480</name>
</gene>
<accession>A0A0F8VKD1</accession>
<feature type="non-terminal residue" evidence="1">
    <location>
        <position position="96"/>
    </location>
</feature>
<evidence type="ECO:0008006" key="2">
    <source>
        <dbReference type="Google" id="ProtNLM"/>
    </source>
</evidence>